<evidence type="ECO:0000259" key="1">
    <source>
        <dbReference type="Pfam" id="PF01890"/>
    </source>
</evidence>
<dbReference type="STRING" id="546271.Selsp_0922"/>
<dbReference type="InterPro" id="IPR038029">
    <property type="entry name" value="GbiG_N_sf"/>
</dbReference>
<feature type="domain" description="Cobalamin synthesis G N-terminal" evidence="2">
    <location>
        <begin position="51"/>
        <end position="130"/>
    </location>
</feature>
<dbReference type="InterPro" id="IPR021744">
    <property type="entry name" value="CbiG_N"/>
</dbReference>
<organism evidence="4 5">
    <name type="scientific">Selenomonas sputigena (strain ATCC 35185 / DSM 20758 / CCUG 44933 / VPI D19B-28)</name>
    <dbReference type="NCBI Taxonomy" id="546271"/>
    <lineage>
        <taxon>Bacteria</taxon>
        <taxon>Bacillati</taxon>
        <taxon>Bacillota</taxon>
        <taxon>Negativicutes</taxon>
        <taxon>Selenomonadales</taxon>
        <taxon>Selenomonadaceae</taxon>
        <taxon>Selenomonas</taxon>
    </lineage>
</organism>
<dbReference type="OrthoDB" id="9781023at2"/>
<gene>
    <name evidence="3" type="ordered locus">Selsp_0922</name>
    <name evidence="4" type="ORF">SELSPUOL_01762</name>
</gene>
<dbReference type="InterPro" id="IPR002750">
    <property type="entry name" value="CobE/GbiG_C"/>
</dbReference>
<dbReference type="Gene3D" id="3.30.420.180">
    <property type="entry name" value="CobE/GbiG C-terminal domain"/>
    <property type="match status" value="1"/>
</dbReference>
<evidence type="ECO:0000259" key="2">
    <source>
        <dbReference type="Pfam" id="PF11760"/>
    </source>
</evidence>
<dbReference type="Pfam" id="PF11760">
    <property type="entry name" value="CbiG_N"/>
    <property type="match status" value="1"/>
</dbReference>
<dbReference type="SUPFAM" id="SSF159672">
    <property type="entry name" value="CbiG N-terminal domain-like"/>
    <property type="match status" value="1"/>
</dbReference>
<dbReference type="KEGG" id="ssg:Selsp_0922"/>
<reference evidence="4 5" key="1">
    <citation type="submission" date="2009-09" db="EMBL/GenBank/DDBJ databases">
        <authorList>
            <person name="Weinstock G."/>
            <person name="Sodergren E."/>
            <person name="Clifton S."/>
            <person name="Fulton L."/>
            <person name="Fulton B."/>
            <person name="Courtney L."/>
            <person name="Fronick C."/>
            <person name="Harrison M."/>
            <person name="Strong C."/>
            <person name="Farmer C."/>
            <person name="Delahaunty K."/>
            <person name="Markovic C."/>
            <person name="Hall O."/>
            <person name="Minx P."/>
            <person name="Tomlinson C."/>
            <person name="Mitreva M."/>
            <person name="Nelson J."/>
            <person name="Hou S."/>
            <person name="Wollam A."/>
            <person name="Pepin K.H."/>
            <person name="Johnson M."/>
            <person name="Bhonagiri V."/>
            <person name="Nash W.E."/>
            <person name="Warren W."/>
            <person name="Chinwalla A."/>
            <person name="Mardis E.R."/>
            <person name="Wilson R.K."/>
        </authorList>
    </citation>
    <scope>NUCLEOTIDE SEQUENCE [LARGE SCALE GENOMIC DNA]</scope>
    <source>
        <strain evidence="4">ATCC 35185</strain>
        <strain evidence="5">ATCC 35185 / DSM 20758 / VPI D19B-28</strain>
    </source>
</reference>
<feature type="domain" description="CobE/GbiG C-terminal" evidence="1">
    <location>
        <begin position="227"/>
        <end position="346"/>
    </location>
</feature>
<evidence type="ECO:0000313" key="6">
    <source>
        <dbReference type="Proteomes" id="UP000011124"/>
    </source>
</evidence>
<dbReference type="EMBL" id="ACKP02000040">
    <property type="protein sequence ID" value="EEX76911.1"/>
    <property type="molecule type" value="Genomic_DNA"/>
</dbReference>
<dbReference type="HOGENOM" id="CLU_028397_0_0_9"/>
<sequence length="350" mass="37583">MRCAVFTATPRGTKTALRVRASLDASVDIFGKAGQEMPAGVRVYERLAPQVAAAFRQYDALIFIMATGIAVRMIAGSLKSKLEDPAVLVLDEEAQHVISLLSGHIGGANELTRELAASLGADPVITTATDVQKKLAVDVAAARLALRPSPKEQIKRFNSAVLDDAAIRYVIDENLARASFYKKRLDDMGLTALFGRELPPKGGLTAFITADESVRREDVICLVPRRLVAGIGCRRGTEMSEIRVALEATLTKIGRSIADVSLLASTEAKADEAGLLALSAKLKRDIRFHSNEKMQETIDAYGLSESPFVKKNIGIGNVAEAAALASVPAGRLALAKTRFEKVTVALVWEK</sequence>
<dbReference type="PANTHER" id="PTHR37477">
    <property type="entry name" value="COBALT-PRECORRIN-5A HYDROLASE"/>
    <property type="match status" value="1"/>
</dbReference>
<reference evidence="3 6" key="2">
    <citation type="submission" date="2011-04" db="EMBL/GenBank/DDBJ databases">
        <title>The complete genome of Selenomonas sputigena DSM 20758.</title>
        <authorList>
            <consortium name="US DOE Joint Genome Institute (JGI-PGF)"/>
            <person name="Lucas S."/>
            <person name="Copeland A."/>
            <person name="Lapidus A."/>
            <person name="Bruce D."/>
            <person name="Goodwin L."/>
            <person name="Pitluck S."/>
            <person name="Peters L."/>
            <person name="Kyrpides N."/>
            <person name="Mavromatis K."/>
            <person name="Ivanova N."/>
            <person name="Ovchinnikova G."/>
            <person name="Teshima H."/>
            <person name="Detter J.C."/>
            <person name="Tapia R."/>
            <person name="Han C."/>
            <person name="Land M."/>
            <person name="Hauser L."/>
            <person name="Markowitz V."/>
            <person name="Cheng J.-F."/>
            <person name="Hugenholtz P."/>
            <person name="Woyke T."/>
            <person name="Wu D."/>
            <person name="Gronow S."/>
            <person name="Wellnitz S."/>
            <person name="Schneider S."/>
            <person name="Klenk H.-P."/>
            <person name="Eisen J.A."/>
        </authorList>
    </citation>
    <scope>NUCLEOTIDE SEQUENCE [LARGE SCALE GENOMIC DNA]</scope>
    <source>
        <strain evidence="3">ATCC 35185</strain>
        <strain evidence="6">ATCC 35185 / DSM 20758 / VPI D19B-28</strain>
    </source>
</reference>
<evidence type="ECO:0000313" key="4">
    <source>
        <dbReference type="EMBL" id="EEX76911.1"/>
    </source>
</evidence>
<dbReference type="Proteomes" id="UP000011124">
    <property type="component" value="Chromosome"/>
</dbReference>
<dbReference type="Proteomes" id="UP000003505">
    <property type="component" value="Unassembled WGS sequence"/>
</dbReference>
<dbReference type="SUPFAM" id="SSF159664">
    <property type="entry name" value="CobE/GbiG C-terminal domain-like"/>
    <property type="match status" value="1"/>
</dbReference>
<evidence type="ECO:0000313" key="5">
    <source>
        <dbReference type="Proteomes" id="UP000003505"/>
    </source>
</evidence>
<name>C9LWA8_SELS3</name>
<dbReference type="InterPro" id="IPR052553">
    <property type="entry name" value="CbiG_hydrolase"/>
</dbReference>
<dbReference type="GO" id="GO:0009236">
    <property type="term" value="P:cobalamin biosynthetic process"/>
    <property type="evidence" value="ECO:0007669"/>
    <property type="project" value="InterPro"/>
</dbReference>
<proteinExistence type="predicted"/>
<dbReference type="AlphaFoldDB" id="C9LWA8"/>
<accession>C9LWA8</accession>
<dbReference type="InterPro" id="IPR036518">
    <property type="entry name" value="CobE/GbiG_C_sf"/>
</dbReference>
<dbReference type="RefSeq" id="WP_006193061.1">
    <property type="nucleotide sequence ID" value="NC_015437.1"/>
</dbReference>
<evidence type="ECO:0000313" key="3">
    <source>
        <dbReference type="EMBL" id="AEB99886.1"/>
    </source>
</evidence>
<dbReference type="PANTHER" id="PTHR37477:SF1">
    <property type="entry name" value="COBALT-PRECORRIN-5A HYDROLASE"/>
    <property type="match status" value="1"/>
</dbReference>
<dbReference type="Pfam" id="PF01890">
    <property type="entry name" value="CbiG_C"/>
    <property type="match status" value="1"/>
</dbReference>
<dbReference type="eggNOG" id="COG2073">
    <property type="taxonomic scope" value="Bacteria"/>
</dbReference>
<dbReference type="Gene3D" id="3.40.50.11220">
    <property type="match status" value="1"/>
</dbReference>
<keyword evidence="6" id="KW-1185">Reference proteome</keyword>
<protein>
    <submittedName>
        <fullName evidence="4">CbiG</fullName>
    </submittedName>
    <submittedName>
        <fullName evidence="3">Cobalamin synthesis G domain-containing protein</fullName>
    </submittedName>
</protein>
<dbReference type="EMBL" id="CP002637">
    <property type="protein sequence ID" value="AEB99886.1"/>
    <property type="molecule type" value="Genomic_DNA"/>
</dbReference>